<protein>
    <submittedName>
        <fullName evidence="1">Uncharacterized protein</fullName>
    </submittedName>
</protein>
<evidence type="ECO:0000313" key="2">
    <source>
        <dbReference type="Proteomes" id="UP001320706"/>
    </source>
</evidence>
<dbReference type="EMBL" id="JAMKPW020000007">
    <property type="protein sequence ID" value="KAK8216803.1"/>
    <property type="molecule type" value="Genomic_DNA"/>
</dbReference>
<proteinExistence type="predicted"/>
<keyword evidence="2" id="KW-1185">Reference proteome</keyword>
<organism evidence="1 2">
    <name type="scientific">Zalaria obscura</name>
    <dbReference type="NCBI Taxonomy" id="2024903"/>
    <lineage>
        <taxon>Eukaryota</taxon>
        <taxon>Fungi</taxon>
        <taxon>Dikarya</taxon>
        <taxon>Ascomycota</taxon>
        <taxon>Pezizomycotina</taxon>
        <taxon>Dothideomycetes</taxon>
        <taxon>Dothideomycetidae</taxon>
        <taxon>Dothideales</taxon>
        <taxon>Zalariaceae</taxon>
        <taxon>Zalaria</taxon>
    </lineage>
</organism>
<dbReference type="Proteomes" id="UP001320706">
    <property type="component" value="Unassembled WGS sequence"/>
</dbReference>
<accession>A0ACC3SJA8</accession>
<reference evidence="1" key="1">
    <citation type="submission" date="2024-02" db="EMBL/GenBank/DDBJ databases">
        <title>Metagenome Assembled Genome of Zalaria obscura JY119.</title>
        <authorList>
            <person name="Vighnesh L."/>
            <person name="Jagadeeshwari U."/>
            <person name="Venkata Ramana C."/>
            <person name="Sasikala C."/>
        </authorList>
    </citation>
    <scope>NUCLEOTIDE SEQUENCE</scope>
    <source>
        <strain evidence="1">JY119</strain>
    </source>
</reference>
<evidence type="ECO:0000313" key="1">
    <source>
        <dbReference type="EMBL" id="KAK8216803.1"/>
    </source>
</evidence>
<sequence length="915" mass="99340">MPTKEEEPRRRRKDYDRDHESTKARDSKDKDRHRSTKKLHRRRASPSRDGSPDRDTPRPSRSSISDLPSRTKKSTMVVPEMERRSSIGEAKTISSYPSFSKAHSREAVGKEDVAKPKVTILTPDPTDLGRDGHSKSYRRPHSPPASAGPSHAPPSPPLTEDEPDLRRAGSGSSMRRAAERAKAESASGRRSMESGLRPGSHFKSSDSGSSGRRSPLAEGTSEISGMTGSSKPSTAMHESPPTTADFSSSKQRSGGRSFSAGSHPGSNLTASTTDSQRTSIAPERQGSVRPPPLPVPTDYSPPSRPDSSPRTPTPQDSHFPPHVKSTPVIDVGGDNYPAGSFGMAPMGMPPPPPPPPPPMLVPQNAPRVDYLLQNGGLPYLVPKSIVPTTSQAQVPVYQQYTSPRLPHGAWNNELAQVFAPISKRLEDFTKVISKSGSIAVATGYRSVARRLLDRLEAVFARNISSEHCHCVVCRRTPQPQLSEEEDTGVSWGEILEFVSGRRDLPQWPPFTISADTPGLGNREFLQTPMQELDPDVPDQYREHYMKVNGKTKKVVHNWLNHMLDFPSSPPQEVDDDTLVFAMLTHLSPEQRPLFAALMADEKDATSRAPTPATPDEQPKKTVLQKTALALQRLYRLPHPPRDPESSIYLLNNPHLHSMLATLAAVAPGEWDILISGRFDGFLWSGAETPFPPSASAYGSPSISRGPSRGPTATPHSRTTTPFSAGAPSRGPTPFGGSFFPSRGPTPGVGGSGPAPVQMDEETEIAVLAEVEREIYLGMEALEDHFEALHRQAEVVRQQLRERSAGLSMAAQARRGSLSDDIQVRMGTPASMGGWGAGGNGGLAAGLAGLGLGGEGYWDDGDGLDGRSEIAPDDSASNISRSRRRRPKRRDERRTPAPVEEESELEASTGDERRRR</sequence>
<gene>
    <name evidence="1" type="ORF">M8818_001766</name>
</gene>
<name>A0ACC3SJA8_9PEZI</name>
<comment type="caution">
    <text evidence="1">The sequence shown here is derived from an EMBL/GenBank/DDBJ whole genome shotgun (WGS) entry which is preliminary data.</text>
</comment>